<evidence type="ECO:0000313" key="1">
    <source>
        <dbReference type="EMBL" id="EFL43692.1"/>
    </source>
</evidence>
<proteinExistence type="predicted"/>
<dbReference type="EMBL" id="AEDQ01000031">
    <property type="protein sequence ID" value="EFL43692.1"/>
    <property type="molecule type" value="Genomic_DNA"/>
</dbReference>
<gene>
    <name evidence="1" type="ORF">HMPREF9248_0069</name>
</gene>
<reference evidence="1 2" key="1">
    <citation type="submission" date="2010-08" db="EMBL/GenBank/DDBJ databases">
        <authorList>
            <person name="Durkin A.S."/>
            <person name="Madupu R."/>
            <person name="Torralba M."/>
            <person name="Gillis M."/>
            <person name="Methe B."/>
            <person name="Sutton G."/>
            <person name="Nelson K.E."/>
        </authorList>
    </citation>
    <scope>NUCLEOTIDE SEQUENCE [LARGE SCALE GENOMIC DNA]</scope>
    <source>
        <strain evidence="1 2">PB189-T1-4</strain>
    </source>
</reference>
<organism evidence="1 2">
    <name type="scientific">Fannyhessea vaginae PB189-T1-4</name>
    <dbReference type="NCBI Taxonomy" id="866774"/>
    <lineage>
        <taxon>Bacteria</taxon>
        <taxon>Bacillati</taxon>
        <taxon>Actinomycetota</taxon>
        <taxon>Coriobacteriia</taxon>
        <taxon>Coriobacteriales</taxon>
        <taxon>Atopobiaceae</taxon>
        <taxon>Fannyhessea</taxon>
    </lineage>
</organism>
<name>A0ABN0AYT6_9ACTN</name>
<dbReference type="Proteomes" id="UP000004431">
    <property type="component" value="Unassembled WGS sequence"/>
</dbReference>
<sequence length="41" mass="4912">MPLLGYAYSGKTHITYCIIQYLCIIIHFYEECHRLEHTCHP</sequence>
<accession>A0ABN0AYT6</accession>
<protein>
    <submittedName>
        <fullName evidence="1">Uncharacterized protein</fullName>
    </submittedName>
</protein>
<keyword evidence="2" id="KW-1185">Reference proteome</keyword>
<comment type="caution">
    <text evidence="1">The sequence shown here is derived from an EMBL/GenBank/DDBJ whole genome shotgun (WGS) entry which is preliminary data.</text>
</comment>
<evidence type="ECO:0000313" key="2">
    <source>
        <dbReference type="Proteomes" id="UP000004431"/>
    </source>
</evidence>